<dbReference type="Gramene" id="Pp3c10_16280V3.3">
    <property type="protein sequence ID" value="Pp3c10_16280V3.3"/>
    <property type="gene ID" value="Pp3c10_16280"/>
</dbReference>
<dbReference type="RefSeq" id="XP_024386151.1">
    <property type="nucleotide sequence ID" value="XM_024530383.2"/>
</dbReference>
<reference evidence="6" key="3">
    <citation type="submission" date="2020-12" db="UniProtKB">
        <authorList>
            <consortium name="EnsemblPlants"/>
        </authorList>
    </citation>
    <scope>IDENTIFICATION</scope>
</reference>
<feature type="binding site" evidence="3">
    <location>
        <position position="52"/>
    </location>
    <ligand>
        <name>Zn(2+)</name>
        <dbReference type="ChEBI" id="CHEBI:29105"/>
    </ligand>
</feature>
<keyword evidence="2" id="KW-0520">NAD</keyword>
<dbReference type="InterPro" id="IPR026590">
    <property type="entry name" value="Ssirtuin_cat_dom"/>
</dbReference>
<dbReference type="Gene3D" id="3.30.1600.10">
    <property type="entry name" value="SIR2/SIRT2 'Small Domain"/>
    <property type="match status" value="1"/>
</dbReference>
<dbReference type="EnsemblPlants" id="Pp3c10_16280V3.2">
    <property type="protein sequence ID" value="Pp3c10_16280V3.2"/>
    <property type="gene ID" value="Pp3c10_16280"/>
</dbReference>
<keyword evidence="3" id="KW-0862">Zinc</keyword>
<dbReference type="PANTHER" id="PTHR47651">
    <property type="entry name" value="NAD-DEPENDENT HISTONE DEACETYLASE HST4"/>
    <property type="match status" value="1"/>
</dbReference>
<evidence type="ECO:0000313" key="5">
    <source>
        <dbReference type="EMBL" id="PNR46844.1"/>
    </source>
</evidence>
<evidence type="ECO:0000313" key="6">
    <source>
        <dbReference type="EnsemblPlants" id="Pp3c10_16280V3.1"/>
    </source>
</evidence>
<dbReference type="EMBL" id="ABEU02000010">
    <property type="protein sequence ID" value="PNR46844.1"/>
    <property type="molecule type" value="Genomic_DNA"/>
</dbReference>
<dbReference type="STRING" id="3218.A0A2K1JZ91"/>
<dbReference type="PROSITE" id="PS50305">
    <property type="entry name" value="SIRTUIN"/>
    <property type="match status" value="1"/>
</dbReference>
<dbReference type="EnsemblPlants" id="Pp3c10_16280V3.4">
    <property type="protein sequence ID" value="Pp3c10_16280V3.4"/>
    <property type="gene ID" value="Pp3c10_16280"/>
</dbReference>
<dbReference type="Gramene" id="Pp3c10_16280V3.1">
    <property type="protein sequence ID" value="Pp3c10_16280V3.1"/>
    <property type="gene ID" value="Pp3c10_16280"/>
</dbReference>
<dbReference type="Gramene" id="Pp3c10_16280V3.4">
    <property type="protein sequence ID" value="Pp3c10_16280V3.4"/>
    <property type="gene ID" value="Pp3c10_16280"/>
</dbReference>
<evidence type="ECO:0000256" key="1">
    <source>
        <dbReference type="ARBA" id="ARBA00022679"/>
    </source>
</evidence>
<feature type="active site" description="Proton acceptor" evidence="3">
    <location>
        <position position="15"/>
    </location>
</feature>
<proteinExistence type="predicted"/>
<keyword evidence="7" id="KW-1185">Reference proteome</keyword>
<feature type="binding site" evidence="3">
    <location>
        <position position="23"/>
    </location>
    <ligand>
        <name>Zn(2+)</name>
        <dbReference type="ChEBI" id="CHEBI:29105"/>
    </ligand>
</feature>
<dbReference type="PANTHER" id="PTHR47651:SF17">
    <property type="entry name" value="DEACETYLASE SIRTUIN-TYPE DOMAIN-CONTAINING PROTEIN"/>
    <property type="match status" value="1"/>
</dbReference>
<dbReference type="Gramene" id="Pp3c10_16280V3.5">
    <property type="protein sequence ID" value="Pp3c10_16280V3.5"/>
    <property type="gene ID" value="Pp3c10_16280"/>
</dbReference>
<feature type="domain" description="Deacetylase sirtuin-type" evidence="4">
    <location>
        <begin position="1"/>
        <end position="152"/>
    </location>
</feature>
<dbReference type="InterPro" id="IPR026591">
    <property type="entry name" value="Sirtuin_cat_small_dom_sf"/>
</dbReference>
<sequence length="152" mass="16273">MLLQQAGSQKVFEFHGNAAISICMMCHEQIPTLEAIGQLQGQDSKVPKCKICDGEMKMDVVLFGEEIADSIVEGAMAAAIIADVVLVVGTSLTVSPANIVVEFCRKRIGRVIVVDPDPNVRRHVDLLLCGKAGSVLPQLLQACVSTRNVVTT</sequence>
<dbReference type="OrthoDB" id="424302at2759"/>
<dbReference type="Gramene" id="Pp3c10_16280V3.2">
    <property type="protein sequence ID" value="Pp3c10_16280V3.2"/>
    <property type="gene ID" value="Pp3c10_16280"/>
</dbReference>
<dbReference type="GO" id="GO:0016740">
    <property type="term" value="F:transferase activity"/>
    <property type="evidence" value="ECO:0007669"/>
    <property type="project" value="UniProtKB-KW"/>
</dbReference>
<dbReference type="EnsemblPlants" id="Pp3c10_16280V3.5">
    <property type="protein sequence ID" value="Pp3c10_16280V3.5"/>
    <property type="gene ID" value="Pp3c10_16280"/>
</dbReference>
<protein>
    <recommendedName>
        <fullName evidence="4">Deacetylase sirtuin-type domain-containing protein</fullName>
    </recommendedName>
</protein>
<organism evidence="5">
    <name type="scientific">Physcomitrium patens</name>
    <name type="common">Spreading-leaved earth moss</name>
    <name type="synonym">Physcomitrella patens</name>
    <dbReference type="NCBI Taxonomy" id="3218"/>
    <lineage>
        <taxon>Eukaryota</taxon>
        <taxon>Viridiplantae</taxon>
        <taxon>Streptophyta</taxon>
        <taxon>Embryophyta</taxon>
        <taxon>Bryophyta</taxon>
        <taxon>Bryophytina</taxon>
        <taxon>Bryopsida</taxon>
        <taxon>Funariidae</taxon>
        <taxon>Funariales</taxon>
        <taxon>Funariaceae</taxon>
        <taxon>Physcomitrium</taxon>
    </lineage>
</organism>
<keyword evidence="3" id="KW-0479">Metal-binding</keyword>
<dbReference type="Pfam" id="PF02146">
    <property type="entry name" value="SIR2"/>
    <property type="match status" value="1"/>
</dbReference>
<evidence type="ECO:0000313" key="7">
    <source>
        <dbReference type="Proteomes" id="UP000006727"/>
    </source>
</evidence>
<dbReference type="InterPro" id="IPR003000">
    <property type="entry name" value="Sirtuin"/>
</dbReference>
<accession>A0A2K1JZ91</accession>
<dbReference type="GO" id="GO:0046872">
    <property type="term" value="F:metal ion binding"/>
    <property type="evidence" value="ECO:0007669"/>
    <property type="project" value="UniProtKB-KW"/>
</dbReference>
<dbReference type="InterPro" id="IPR029035">
    <property type="entry name" value="DHS-like_NAD/FAD-binding_dom"/>
</dbReference>
<evidence type="ECO:0000256" key="2">
    <source>
        <dbReference type="ARBA" id="ARBA00023027"/>
    </source>
</evidence>
<evidence type="ECO:0000259" key="4">
    <source>
        <dbReference type="PROSITE" id="PS50305"/>
    </source>
</evidence>
<dbReference type="GO" id="GO:0070403">
    <property type="term" value="F:NAD+ binding"/>
    <property type="evidence" value="ECO:0007669"/>
    <property type="project" value="InterPro"/>
</dbReference>
<keyword evidence="1" id="KW-0808">Transferase</keyword>
<reference evidence="5 7" key="1">
    <citation type="journal article" date="2008" name="Science">
        <title>The Physcomitrella genome reveals evolutionary insights into the conquest of land by plants.</title>
        <authorList>
            <person name="Rensing S."/>
            <person name="Lang D."/>
            <person name="Zimmer A."/>
            <person name="Terry A."/>
            <person name="Salamov A."/>
            <person name="Shapiro H."/>
            <person name="Nishiyama T."/>
            <person name="Perroud P.-F."/>
            <person name="Lindquist E."/>
            <person name="Kamisugi Y."/>
            <person name="Tanahashi T."/>
            <person name="Sakakibara K."/>
            <person name="Fujita T."/>
            <person name="Oishi K."/>
            <person name="Shin-I T."/>
            <person name="Kuroki Y."/>
            <person name="Toyoda A."/>
            <person name="Suzuki Y."/>
            <person name="Hashimoto A."/>
            <person name="Yamaguchi K."/>
            <person name="Sugano A."/>
            <person name="Kohara Y."/>
            <person name="Fujiyama A."/>
            <person name="Anterola A."/>
            <person name="Aoki S."/>
            <person name="Ashton N."/>
            <person name="Barbazuk W.B."/>
            <person name="Barker E."/>
            <person name="Bennetzen J."/>
            <person name="Bezanilla M."/>
            <person name="Blankenship R."/>
            <person name="Cho S.H."/>
            <person name="Dutcher S."/>
            <person name="Estelle M."/>
            <person name="Fawcett J.A."/>
            <person name="Gundlach H."/>
            <person name="Hanada K."/>
            <person name="Heyl A."/>
            <person name="Hicks K.A."/>
            <person name="Hugh J."/>
            <person name="Lohr M."/>
            <person name="Mayer K."/>
            <person name="Melkozernov A."/>
            <person name="Murata T."/>
            <person name="Nelson D."/>
            <person name="Pils B."/>
            <person name="Prigge M."/>
            <person name="Reiss B."/>
            <person name="Renner T."/>
            <person name="Rombauts S."/>
            <person name="Rushton P."/>
            <person name="Sanderfoot A."/>
            <person name="Schween G."/>
            <person name="Shiu S.-H."/>
            <person name="Stueber K."/>
            <person name="Theodoulou F.L."/>
            <person name="Tu H."/>
            <person name="Van de Peer Y."/>
            <person name="Verrier P.J."/>
            <person name="Waters E."/>
            <person name="Wood A."/>
            <person name="Yang L."/>
            <person name="Cove D."/>
            <person name="Cuming A."/>
            <person name="Hasebe M."/>
            <person name="Lucas S."/>
            <person name="Mishler D.B."/>
            <person name="Reski R."/>
            <person name="Grigoriev I."/>
            <person name="Quatrano R.S."/>
            <person name="Boore J.L."/>
        </authorList>
    </citation>
    <scope>NUCLEOTIDE SEQUENCE [LARGE SCALE GENOMIC DNA]</scope>
    <source>
        <strain evidence="6 7">cv. Gransden 2004</strain>
    </source>
</reference>
<dbReference type="Gene3D" id="3.40.50.1220">
    <property type="entry name" value="TPP-binding domain"/>
    <property type="match status" value="1"/>
</dbReference>
<dbReference type="AlphaFoldDB" id="A0A2K1JZ91"/>
<feature type="binding site" evidence="3">
    <location>
        <position position="49"/>
    </location>
    <ligand>
        <name>Zn(2+)</name>
        <dbReference type="ChEBI" id="CHEBI:29105"/>
    </ligand>
</feature>
<gene>
    <name evidence="6" type="primary">LOC112287428</name>
    <name evidence="5" type="ORF">PHYPA_013964</name>
</gene>
<dbReference type="Proteomes" id="UP000006727">
    <property type="component" value="Chromosome 10"/>
</dbReference>
<dbReference type="EnsemblPlants" id="Pp3c10_16280V3.3">
    <property type="protein sequence ID" value="Pp3c10_16280V3.3"/>
    <property type="gene ID" value="Pp3c10_16280"/>
</dbReference>
<dbReference type="GeneID" id="112287428"/>
<reference evidence="5 7" key="2">
    <citation type="journal article" date="2018" name="Plant J.">
        <title>The Physcomitrella patens chromosome-scale assembly reveals moss genome structure and evolution.</title>
        <authorList>
            <person name="Lang D."/>
            <person name="Ullrich K.K."/>
            <person name="Murat F."/>
            <person name="Fuchs J."/>
            <person name="Jenkins J."/>
            <person name="Haas F.B."/>
            <person name="Piednoel M."/>
            <person name="Gundlach H."/>
            <person name="Van Bel M."/>
            <person name="Meyberg R."/>
            <person name="Vives C."/>
            <person name="Morata J."/>
            <person name="Symeonidi A."/>
            <person name="Hiss M."/>
            <person name="Muchero W."/>
            <person name="Kamisugi Y."/>
            <person name="Saleh O."/>
            <person name="Blanc G."/>
            <person name="Decker E.L."/>
            <person name="van Gessel N."/>
            <person name="Grimwood J."/>
            <person name="Hayes R.D."/>
            <person name="Graham S.W."/>
            <person name="Gunter L.E."/>
            <person name="McDaniel S.F."/>
            <person name="Hoernstein S.N.W."/>
            <person name="Larsson A."/>
            <person name="Li F.W."/>
            <person name="Perroud P.F."/>
            <person name="Phillips J."/>
            <person name="Ranjan P."/>
            <person name="Rokshar D.S."/>
            <person name="Rothfels C.J."/>
            <person name="Schneider L."/>
            <person name="Shu S."/>
            <person name="Stevenson D.W."/>
            <person name="Thummler F."/>
            <person name="Tillich M."/>
            <person name="Villarreal Aguilar J.C."/>
            <person name="Widiez T."/>
            <person name="Wong G.K."/>
            <person name="Wymore A."/>
            <person name="Zhang Y."/>
            <person name="Zimmer A.D."/>
            <person name="Quatrano R.S."/>
            <person name="Mayer K.F.X."/>
            <person name="Goodstein D."/>
            <person name="Casacuberta J.M."/>
            <person name="Vandepoele K."/>
            <person name="Reski R."/>
            <person name="Cuming A.C."/>
            <person name="Tuskan G.A."/>
            <person name="Maumus F."/>
            <person name="Salse J."/>
            <person name="Schmutz J."/>
            <person name="Rensing S.A."/>
        </authorList>
    </citation>
    <scope>NUCLEOTIDE SEQUENCE [LARGE SCALE GENOMIC DNA]</scope>
    <source>
        <strain evidence="6 7">cv. Gransden 2004</strain>
    </source>
</reference>
<dbReference type="PaxDb" id="3218-PP1S145_60V6.1"/>
<dbReference type="SUPFAM" id="SSF52467">
    <property type="entry name" value="DHS-like NAD/FAD-binding domain"/>
    <property type="match status" value="1"/>
</dbReference>
<dbReference type="EnsemblPlants" id="Pp3c10_16280V3.1">
    <property type="protein sequence ID" value="Pp3c10_16280V3.1"/>
    <property type="gene ID" value="Pp3c10_16280"/>
</dbReference>
<evidence type="ECO:0000256" key="3">
    <source>
        <dbReference type="PROSITE-ProRule" id="PRU00236"/>
    </source>
</evidence>
<name>A0A2K1JZ91_PHYPA</name>
<feature type="binding site" evidence="3">
    <location>
        <position position="26"/>
    </location>
    <ligand>
        <name>Zn(2+)</name>
        <dbReference type="ChEBI" id="CHEBI:29105"/>
    </ligand>
</feature>